<gene>
    <name evidence="3" type="ORF">HHL10_18100</name>
</gene>
<feature type="signal peptide" evidence="1">
    <location>
        <begin position="1"/>
        <end position="24"/>
    </location>
</feature>
<evidence type="ECO:0000313" key="4">
    <source>
        <dbReference type="Proteomes" id="UP000574067"/>
    </source>
</evidence>
<evidence type="ECO:0000259" key="2">
    <source>
        <dbReference type="Pfam" id="PF07589"/>
    </source>
</evidence>
<feature type="domain" description="Ice-binding protein C-terminal" evidence="2">
    <location>
        <begin position="330"/>
        <end position="354"/>
    </location>
</feature>
<protein>
    <submittedName>
        <fullName evidence="3">PEP-CTERM sorting domain-containing protein</fullName>
    </submittedName>
</protein>
<comment type="caution">
    <text evidence="3">The sequence shown here is derived from an EMBL/GenBank/DDBJ whole genome shotgun (WGS) entry which is preliminary data.</text>
</comment>
<dbReference type="RefSeq" id="WP_169161795.1">
    <property type="nucleotide sequence ID" value="NZ_JABBFW010000013.1"/>
</dbReference>
<keyword evidence="4" id="KW-1185">Reference proteome</keyword>
<accession>A0A848F9Q9</accession>
<evidence type="ECO:0000256" key="1">
    <source>
        <dbReference type="SAM" id="SignalP"/>
    </source>
</evidence>
<dbReference type="Pfam" id="PF07589">
    <property type="entry name" value="PEP-CTERM"/>
    <property type="match status" value="1"/>
</dbReference>
<dbReference type="EMBL" id="JABBFW010000013">
    <property type="protein sequence ID" value="NML16897.1"/>
    <property type="molecule type" value="Genomic_DNA"/>
</dbReference>
<dbReference type="NCBIfam" id="TIGR02595">
    <property type="entry name" value="PEP_CTERM"/>
    <property type="match status" value="1"/>
</dbReference>
<dbReference type="Proteomes" id="UP000574067">
    <property type="component" value="Unassembled WGS sequence"/>
</dbReference>
<dbReference type="InterPro" id="IPR013424">
    <property type="entry name" value="Ice-binding_C"/>
</dbReference>
<sequence>MRDTAFPLRCVLLAAGLWATAAQALPRYKVESIGVLPGDEFSYAIDINNHGEAVGLSRTDFAGKVVTYRQGTLRGLDISFGGPFAVATDVNDRGDVAGSAYRPDGVSITPYIYRDGRADFFAANDQRDGEVYGLNNLGQAVGRLGSAAYLYDGQALRFLQHAEADVQAADINDAGTIAGELIFSGGGGSRRPFTYRDGRYTLLPTLGDFSYVGVIDNAGRAVGFTDLPGGGRATVWDGQGVRLLGTLGGSYSTATNLNARGWILGVSATQVAEAHVFLYADGVMRDLNRLLRPEDAGQWELTYAYGLNDAGQIAGTGIFNGQTRGFVATPVPEPAALALMLAGLGVVGAAARRRAAGPGRA</sequence>
<proteinExistence type="predicted"/>
<keyword evidence="1" id="KW-0732">Signal</keyword>
<reference evidence="3 4" key="1">
    <citation type="submission" date="2020-04" db="EMBL/GenBank/DDBJ databases">
        <title>Azohydromonas sp. isolated from soil.</title>
        <authorList>
            <person name="Dahal R.H."/>
        </authorList>
    </citation>
    <scope>NUCLEOTIDE SEQUENCE [LARGE SCALE GENOMIC DNA]</scope>
    <source>
        <strain evidence="3 4">G-1-1-14</strain>
    </source>
</reference>
<evidence type="ECO:0000313" key="3">
    <source>
        <dbReference type="EMBL" id="NML16897.1"/>
    </source>
</evidence>
<dbReference type="AlphaFoldDB" id="A0A848F9Q9"/>
<dbReference type="NCBIfam" id="TIGR02913">
    <property type="entry name" value="HAF_rpt"/>
    <property type="match status" value="1"/>
</dbReference>
<organism evidence="3 4">
    <name type="scientific">Azohydromonas caseinilytica</name>
    <dbReference type="NCBI Taxonomy" id="2728836"/>
    <lineage>
        <taxon>Bacteria</taxon>
        <taxon>Pseudomonadati</taxon>
        <taxon>Pseudomonadota</taxon>
        <taxon>Betaproteobacteria</taxon>
        <taxon>Burkholderiales</taxon>
        <taxon>Sphaerotilaceae</taxon>
        <taxon>Azohydromonas</taxon>
    </lineage>
</organism>
<name>A0A848F9Q9_9BURK</name>
<feature type="chain" id="PRO_5032621590" evidence="1">
    <location>
        <begin position="25"/>
        <end position="361"/>
    </location>
</feature>
<dbReference type="InterPro" id="IPR014262">
    <property type="entry name" value="HAF_rpt"/>
</dbReference>